<dbReference type="KEGG" id="mdv:C5Q96_00545"/>
<dbReference type="EMBL" id="CP027228">
    <property type="protein sequence ID" value="AVM47431.1"/>
    <property type="molecule type" value="Genomic_DNA"/>
</dbReference>
<name>A0A2S0L2A6_9FIRM</name>
<keyword evidence="4" id="KW-1185">Reference proteome</keyword>
<evidence type="ECO:0000313" key="4">
    <source>
        <dbReference type="Proteomes" id="UP000237883"/>
    </source>
</evidence>
<dbReference type="InterPro" id="IPR008278">
    <property type="entry name" value="4-PPantetheinyl_Trfase_dom"/>
</dbReference>
<dbReference type="GO" id="GO:0000287">
    <property type="term" value="F:magnesium ion binding"/>
    <property type="evidence" value="ECO:0007669"/>
    <property type="project" value="InterPro"/>
</dbReference>
<dbReference type="AlphaFoldDB" id="A0A2S0L2A6"/>
<gene>
    <name evidence="3" type="ORF">C5Q96_00545</name>
</gene>
<evidence type="ECO:0000313" key="3">
    <source>
        <dbReference type="EMBL" id="AVM47431.1"/>
    </source>
</evidence>
<keyword evidence="1" id="KW-0808">Transferase</keyword>
<dbReference type="GeneID" id="78390737"/>
<dbReference type="SUPFAM" id="SSF56214">
    <property type="entry name" value="4'-phosphopantetheinyl transferase"/>
    <property type="match status" value="1"/>
</dbReference>
<evidence type="ECO:0000256" key="1">
    <source>
        <dbReference type="ARBA" id="ARBA00022679"/>
    </source>
</evidence>
<dbReference type="Gene3D" id="3.90.470.20">
    <property type="entry name" value="4'-phosphopantetheinyl transferase domain"/>
    <property type="match status" value="1"/>
</dbReference>
<organism evidence="3 4">
    <name type="scientific">Mogibacterium diversum</name>
    <dbReference type="NCBI Taxonomy" id="114527"/>
    <lineage>
        <taxon>Bacteria</taxon>
        <taxon>Bacillati</taxon>
        <taxon>Bacillota</taxon>
        <taxon>Clostridia</taxon>
        <taxon>Peptostreptococcales</taxon>
        <taxon>Anaerovoracaceae</taxon>
        <taxon>Mogibacterium</taxon>
    </lineage>
</organism>
<dbReference type="RefSeq" id="WP_106056199.1">
    <property type="nucleotide sequence ID" value="NZ_CAURSC010000001.1"/>
</dbReference>
<proteinExistence type="predicted"/>
<dbReference type="InterPro" id="IPR037143">
    <property type="entry name" value="4-PPantetheinyl_Trfase_dom_sf"/>
</dbReference>
<evidence type="ECO:0000259" key="2">
    <source>
        <dbReference type="Pfam" id="PF01648"/>
    </source>
</evidence>
<sequence>MYLLYTNEYKRNSAHSRELLARSIRKLIESDSSIDIAPELAALTGEELRRYIADNIEFNKNGKPHIAGIPDYSISHSENTWAIIFSDAPCGLDIQYNKKAKLEKIAVKLYQEDEQESVNKLGIDEFFRIWSRREALIKAAGSSVFYDAPSTMGESTIYEGAMWRIYDVSLGAEISSADNAGATSSDGSCRRERWLYAATAVRDDSAFGGTNNLQVSTLD</sequence>
<accession>A0A2S0L2A6</accession>
<dbReference type="Pfam" id="PF01648">
    <property type="entry name" value="ACPS"/>
    <property type="match status" value="1"/>
</dbReference>
<reference evidence="4" key="1">
    <citation type="submission" date="2018-02" db="EMBL/GenBank/DDBJ databases">
        <authorList>
            <person name="Holder M.E."/>
            <person name="Ajami N.J."/>
            <person name="Petrosino J.F."/>
        </authorList>
    </citation>
    <scope>NUCLEOTIDE SEQUENCE [LARGE SCALE GENOMIC DNA]</scope>
    <source>
        <strain evidence="4">CCUG 47132</strain>
    </source>
</reference>
<protein>
    <recommendedName>
        <fullName evidence="2">4'-phosphopantetheinyl transferase domain-containing protein</fullName>
    </recommendedName>
</protein>
<dbReference type="GO" id="GO:0008897">
    <property type="term" value="F:holo-[acyl-carrier-protein] synthase activity"/>
    <property type="evidence" value="ECO:0007669"/>
    <property type="project" value="InterPro"/>
</dbReference>
<dbReference type="OrthoDB" id="9808281at2"/>
<feature type="domain" description="4'-phosphopantetheinyl transferase" evidence="2">
    <location>
        <begin position="89"/>
        <end position="145"/>
    </location>
</feature>
<dbReference type="Proteomes" id="UP000237883">
    <property type="component" value="Chromosome"/>
</dbReference>